<dbReference type="GO" id="GO:0009236">
    <property type="term" value="P:cobalamin biosynthetic process"/>
    <property type="evidence" value="ECO:0007669"/>
    <property type="project" value="UniProtKB-KW"/>
</dbReference>
<dbReference type="InterPro" id="IPR038084">
    <property type="entry name" value="PduO/GlcC-like_sf"/>
</dbReference>
<reference evidence="15 16" key="1">
    <citation type="submission" date="2020-02" db="EMBL/GenBank/DDBJ databases">
        <authorList>
            <person name="Kim Y.B."/>
            <person name="Roh S.W."/>
        </authorList>
    </citation>
    <scope>NUCLEOTIDE SEQUENCE [LARGE SCALE GENOMIC DNA]</scope>
    <source>
        <strain evidence="15 16">DSM 103574</strain>
    </source>
</reference>
<comment type="pathway">
    <text evidence="1">Cofactor biosynthesis; adenosylcobalamin biosynthesis; adenosylcobalamin from cob(II)yrinate a,c-diamide: step 2/7.</text>
</comment>
<evidence type="ECO:0000256" key="7">
    <source>
        <dbReference type="ARBA" id="ARBA00022741"/>
    </source>
</evidence>
<dbReference type="GO" id="GO:0008817">
    <property type="term" value="F:corrinoid adenosyltransferase activity"/>
    <property type="evidence" value="ECO:0007669"/>
    <property type="project" value="UniProtKB-EC"/>
</dbReference>
<dbReference type="InterPro" id="IPR005624">
    <property type="entry name" value="PduO/GlcC-like"/>
</dbReference>
<dbReference type="EC" id="2.5.1.17" evidence="3"/>
<dbReference type="Pfam" id="PF01923">
    <property type="entry name" value="Cob_adeno_trans"/>
    <property type="match status" value="1"/>
</dbReference>
<sequence>MANLYTKTGDKGQTGLVGGARVPKDSPRVDCYGTIDEANSMLGLAYSYTEHPYIRECIHGIQKKLFVLGAELASDEKGLSILKNTISDEDVAVLEGIVDTCTETTGKQTAFVIPGVNSASAAMHVARTIIRRAERTVISASRQVDIRENLHRYINRLSDAIYALARLEETYVEQAELRAKVEETVRKVVEKAGGQRDDCQNPPFDLETIKRMAQYAEQKAKEMNVPMVFSAVDSGGNLMLLHRMEESLLISIKVSFSKAYTANALKLPTEQLAELIEPGGEFYSLQHLHEGHIIAFGGGIPYKVDGKIVGAIGVSGGSSEEDMAIAQFALKQVSGGQ</sequence>
<dbReference type="NCBIfam" id="TIGR00636">
    <property type="entry name" value="PduO_Nterm"/>
    <property type="match status" value="1"/>
</dbReference>
<dbReference type="PIRSF" id="PIRSF036411">
    <property type="entry name" value="ATR_PduO"/>
    <property type="match status" value="1"/>
</dbReference>
<dbReference type="EMBL" id="CP048649">
    <property type="protein sequence ID" value="QIB69168.1"/>
    <property type="molecule type" value="Genomic_DNA"/>
</dbReference>
<evidence type="ECO:0000256" key="10">
    <source>
        <dbReference type="ARBA" id="ARBA00033334"/>
    </source>
</evidence>
<dbReference type="PANTHER" id="PTHR12213:SF0">
    <property type="entry name" value="CORRINOID ADENOSYLTRANSFERASE MMAB"/>
    <property type="match status" value="1"/>
</dbReference>
<evidence type="ECO:0000256" key="9">
    <source>
        <dbReference type="ARBA" id="ARBA00031529"/>
    </source>
</evidence>
<evidence type="ECO:0000313" key="16">
    <source>
        <dbReference type="Proteomes" id="UP000466848"/>
    </source>
</evidence>
<keyword evidence="7" id="KW-0547">Nucleotide-binding</keyword>
<dbReference type="KEGG" id="abut:Ami103574_07465"/>
<dbReference type="Proteomes" id="UP000466848">
    <property type="component" value="Chromosome"/>
</dbReference>
<dbReference type="RefSeq" id="WP_163066182.1">
    <property type="nucleotide sequence ID" value="NZ_CP048649.1"/>
</dbReference>
<name>A0A858BVN8_9FIRM</name>
<dbReference type="GO" id="GO:0005524">
    <property type="term" value="F:ATP binding"/>
    <property type="evidence" value="ECO:0007669"/>
    <property type="project" value="UniProtKB-KW"/>
</dbReference>
<evidence type="ECO:0000259" key="14">
    <source>
        <dbReference type="Pfam" id="PF01923"/>
    </source>
</evidence>
<keyword evidence="16" id="KW-1185">Reference proteome</keyword>
<evidence type="ECO:0000256" key="12">
    <source>
        <dbReference type="ARBA" id="ARBA00048555"/>
    </source>
</evidence>
<dbReference type="InterPro" id="IPR036451">
    <property type="entry name" value="CblAdoTrfase-like_sf"/>
</dbReference>
<dbReference type="SUPFAM" id="SSF143744">
    <property type="entry name" value="GlcG-like"/>
    <property type="match status" value="1"/>
</dbReference>
<evidence type="ECO:0000256" key="11">
    <source>
        <dbReference type="ARBA" id="ARBA00033354"/>
    </source>
</evidence>
<dbReference type="PANTHER" id="PTHR12213">
    <property type="entry name" value="CORRINOID ADENOSYLTRANSFERASE"/>
    <property type="match status" value="1"/>
</dbReference>
<keyword evidence="8" id="KW-0067">ATP-binding</keyword>
<dbReference type="Gene3D" id="3.30.450.150">
    <property type="entry name" value="Haem-degrading domain"/>
    <property type="match status" value="1"/>
</dbReference>
<dbReference type="AlphaFoldDB" id="A0A858BVN8"/>
<dbReference type="InterPro" id="IPR029499">
    <property type="entry name" value="PduO-typ"/>
</dbReference>
<evidence type="ECO:0000256" key="5">
    <source>
        <dbReference type="ARBA" id="ARBA00022573"/>
    </source>
</evidence>
<evidence type="ECO:0000256" key="6">
    <source>
        <dbReference type="ARBA" id="ARBA00022679"/>
    </source>
</evidence>
<comment type="catalytic activity">
    <reaction evidence="12">
        <text>2 cob(II)yrinate a,c diamide + reduced [electron-transfer flavoprotein] + 2 ATP = 2 adenosylcob(III)yrinate a,c-diamide + 2 triphosphate + oxidized [electron-transfer flavoprotein] + 3 H(+)</text>
        <dbReference type="Rhea" id="RHEA:11528"/>
        <dbReference type="Rhea" id="RHEA-COMP:10685"/>
        <dbReference type="Rhea" id="RHEA-COMP:10686"/>
        <dbReference type="ChEBI" id="CHEBI:15378"/>
        <dbReference type="ChEBI" id="CHEBI:18036"/>
        <dbReference type="ChEBI" id="CHEBI:30616"/>
        <dbReference type="ChEBI" id="CHEBI:57692"/>
        <dbReference type="ChEBI" id="CHEBI:58307"/>
        <dbReference type="ChEBI" id="CHEBI:58503"/>
        <dbReference type="ChEBI" id="CHEBI:58537"/>
        <dbReference type="EC" id="2.5.1.17"/>
    </reaction>
</comment>
<evidence type="ECO:0000256" key="3">
    <source>
        <dbReference type="ARBA" id="ARBA00012454"/>
    </source>
</evidence>
<gene>
    <name evidence="15" type="ORF">Ami103574_07465</name>
</gene>
<proteinExistence type="inferred from homology"/>
<organism evidence="15 16">
    <name type="scientific">Aminipila butyrica</name>
    <dbReference type="NCBI Taxonomy" id="433296"/>
    <lineage>
        <taxon>Bacteria</taxon>
        <taxon>Bacillati</taxon>
        <taxon>Bacillota</taxon>
        <taxon>Clostridia</taxon>
        <taxon>Peptostreptococcales</taxon>
        <taxon>Anaerovoracaceae</taxon>
        <taxon>Aminipila</taxon>
    </lineage>
</organism>
<dbReference type="SUPFAM" id="SSF89028">
    <property type="entry name" value="Cobalamin adenosyltransferase-like"/>
    <property type="match status" value="1"/>
</dbReference>
<evidence type="ECO:0000256" key="8">
    <source>
        <dbReference type="ARBA" id="ARBA00022840"/>
    </source>
</evidence>
<evidence type="ECO:0000256" key="13">
    <source>
        <dbReference type="ARBA" id="ARBA00048692"/>
    </source>
</evidence>
<evidence type="ECO:0000256" key="2">
    <source>
        <dbReference type="ARBA" id="ARBA00007487"/>
    </source>
</evidence>
<comment type="similarity">
    <text evidence="2">Belongs to the Cob(I)alamin adenosyltransferase family.</text>
</comment>
<dbReference type="Gene3D" id="1.20.1200.10">
    <property type="entry name" value="Cobalamin adenosyltransferase-like"/>
    <property type="match status" value="1"/>
</dbReference>
<comment type="catalytic activity">
    <reaction evidence="13">
        <text>2 cob(II)alamin + reduced [electron-transfer flavoprotein] + 2 ATP = 2 adenosylcob(III)alamin + 2 triphosphate + oxidized [electron-transfer flavoprotein] + 3 H(+)</text>
        <dbReference type="Rhea" id="RHEA:28671"/>
        <dbReference type="Rhea" id="RHEA-COMP:10685"/>
        <dbReference type="Rhea" id="RHEA-COMP:10686"/>
        <dbReference type="ChEBI" id="CHEBI:15378"/>
        <dbReference type="ChEBI" id="CHEBI:16304"/>
        <dbReference type="ChEBI" id="CHEBI:18036"/>
        <dbReference type="ChEBI" id="CHEBI:18408"/>
        <dbReference type="ChEBI" id="CHEBI:30616"/>
        <dbReference type="ChEBI" id="CHEBI:57692"/>
        <dbReference type="ChEBI" id="CHEBI:58307"/>
        <dbReference type="EC" id="2.5.1.17"/>
    </reaction>
</comment>
<evidence type="ECO:0000313" key="15">
    <source>
        <dbReference type="EMBL" id="QIB69168.1"/>
    </source>
</evidence>
<dbReference type="InterPro" id="IPR009221">
    <property type="entry name" value="PduO"/>
</dbReference>
<keyword evidence="6 15" id="KW-0808">Transferase</keyword>
<feature type="domain" description="Cobalamin adenosyltransferase-like" evidence="14">
    <location>
        <begin position="4"/>
        <end position="167"/>
    </location>
</feature>
<dbReference type="Pfam" id="PF03928">
    <property type="entry name" value="HbpS-like"/>
    <property type="match status" value="1"/>
</dbReference>
<protein>
    <recommendedName>
        <fullName evidence="4">Corrinoid adenosyltransferase</fullName>
        <ecNumber evidence="3">2.5.1.17</ecNumber>
    </recommendedName>
    <alternativeName>
        <fullName evidence="9">Cob(II)alamin adenosyltransferase</fullName>
    </alternativeName>
    <alternativeName>
        <fullName evidence="11">Cob(II)yrinic acid a,c-diamide adenosyltransferase</fullName>
    </alternativeName>
    <alternativeName>
        <fullName evidence="10">Cobinamide/cobalamin adenosyltransferase</fullName>
    </alternativeName>
</protein>
<evidence type="ECO:0000256" key="4">
    <source>
        <dbReference type="ARBA" id="ARBA00020963"/>
    </source>
</evidence>
<accession>A0A858BVN8</accession>
<keyword evidence="5" id="KW-0169">Cobalamin biosynthesis</keyword>
<evidence type="ECO:0000256" key="1">
    <source>
        <dbReference type="ARBA" id="ARBA00005121"/>
    </source>
</evidence>
<dbReference type="InterPro" id="IPR016030">
    <property type="entry name" value="CblAdoTrfase-like"/>
</dbReference>